<evidence type="ECO:0000259" key="2">
    <source>
        <dbReference type="Pfam" id="PF03061"/>
    </source>
</evidence>
<feature type="domain" description="Thioesterase" evidence="2">
    <location>
        <begin position="141"/>
        <end position="212"/>
    </location>
</feature>
<dbReference type="InterPro" id="IPR006683">
    <property type="entry name" value="Thioestr_dom"/>
</dbReference>
<sequence length="230" mass="25310">MSFAHGGSKQIEHIEDFTAHEWCNELLSDPAVTHISKRHVTTLGKSVSNTFFTRTLFTDNAIRAMLSLYKPGNGRKREPGEEIFEGSGPSSEPQTSFSKDAEERRQNAKEEKIFDVNDPEAPEAITLVSVGTDVDGGIRRIHGGVTASLLDNVMGTAISHVYQHVCATSDLSIKYKHPIDTPCILLVRSKIVREKGRWIETRGWVEDGHGKVFAEGSGSFVMSKLGSAKI</sequence>
<reference evidence="3" key="1">
    <citation type="journal article" date="2021" name="Nat. Commun.">
        <title>Genetic determinants of endophytism in the Arabidopsis root mycobiome.</title>
        <authorList>
            <person name="Mesny F."/>
            <person name="Miyauchi S."/>
            <person name="Thiergart T."/>
            <person name="Pickel B."/>
            <person name="Atanasova L."/>
            <person name="Karlsson M."/>
            <person name="Huettel B."/>
            <person name="Barry K.W."/>
            <person name="Haridas S."/>
            <person name="Chen C."/>
            <person name="Bauer D."/>
            <person name="Andreopoulos W."/>
            <person name="Pangilinan J."/>
            <person name="LaButti K."/>
            <person name="Riley R."/>
            <person name="Lipzen A."/>
            <person name="Clum A."/>
            <person name="Drula E."/>
            <person name="Henrissat B."/>
            <person name="Kohler A."/>
            <person name="Grigoriev I.V."/>
            <person name="Martin F.M."/>
            <person name="Hacquard S."/>
        </authorList>
    </citation>
    <scope>NUCLEOTIDE SEQUENCE</scope>
    <source>
        <strain evidence="3">MPI-SDFR-AT-0120</strain>
    </source>
</reference>
<organism evidence="3 4">
    <name type="scientific">Paraphoma chrysanthemicola</name>
    <dbReference type="NCBI Taxonomy" id="798071"/>
    <lineage>
        <taxon>Eukaryota</taxon>
        <taxon>Fungi</taxon>
        <taxon>Dikarya</taxon>
        <taxon>Ascomycota</taxon>
        <taxon>Pezizomycotina</taxon>
        <taxon>Dothideomycetes</taxon>
        <taxon>Pleosporomycetidae</taxon>
        <taxon>Pleosporales</taxon>
        <taxon>Pleosporineae</taxon>
        <taxon>Phaeosphaeriaceae</taxon>
        <taxon>Paraphoma</taxon>
    </lineage>
</organism>
<dbReference type="InterPro" id="IPR029069">
    <property type="entry name" value="HotDog_dom_sf"/>
</dbReference>
<protein>
    <submittedName>
        <fullName evidence="3">HotDog domain-containing protein</fullName>
    </submittedName>
</protein>
<feature type="compositionally biased region" description="Polar residues" evidence="1">
    <location>
        <begin position="88"/>
        <end position="98"/>
    </location>
</feature>
<feature type="compositionally biased region" description="Basic and acidic residues" evidence="1">
    <location>
        <begin position="99"/>
        <end position="113"/>
    </location>
</feature>
<dbReference type="Gene3D" id="3.10.129.10">
    <property type="entry name" value="Hotdog Thioesterase"/>
    <property type="match status" value="1"/>
</dbReference>
<evidence type="ECO:0000256" key="1">
    <source>
        <dbReference type="SAM" id="MobiDB-lite"/>
    </source>
</evidence>
<keyword evidence="4" id="KW-1185">Reference proteome</keyword>
<dbReference type="PANTHER" id="PTHR47260">
    <property type="entry name" value="UPF0644 PROTEIN PB2B4.06"/>
    <property type="match status" value="1"/>
</dbReference>
<proteinExistence type="predicted"/>
<dbReference type="PANTHER" id="PTHR47260:SF3">
    <property type="entry name" value="THIOESTERASE FAMILY PROTEIN (AFU_ORTHOLOGUE AFUA_7G03960)"/>
    <property type="match status" value="1"/>
</dbReference>
<evidence type="ECO:0000313" key="3">
    <source>
        <dbReference type="EMBL" id="KAH7092497.1"/>
    </source>
</evidence>
<feature type="region of interest" description="Disordered" evidence="1">
    <location>
        <begin position="70"/>
        <end position="113"/>
    </location>
</feature>
<name>A0A8K0RG02_9PLEO</name>
<dbReference type="Pfam" id="PF03061">
    <property type="entry name" value="4HBT"/>
    <property type="match status" value="1"/>
</dbReference>
<gene>
    <name evidence="3" type="ORF">FB567DRAFT_239314</name>
</gene>
<dbReference type="EMBL" id="JAGMVJ010000003">
    <property type="protein sequence ID" value="KAH7092497.1"/>
    <property type="molecule type" value="Genomic_DNA"/>
</dbReference>
<dbReference type="AlphaFoldDB" id="A0A8K0RG02"/>
<dbReference type="CDD" id="cd03443">
    <property type="entry name" value="PaaI_thioesterase"/>
    <property type="match status" value="1"/>
</dbReference>
<accession>A0A8K0RG02</accession>
<evidence type="ECO:0000313" key="4">
    <source>
        <dbReference type="Proteomes" id="UP000813461"/>
    </source>
</evidence>
<comment type="caution">
    <text evidence="3">The sequence shown here is derived from an EMBL/GenBank/DDBJ whole genome shotgun (WGS) entry which is preliminary data.</text>
</comment>
<dbReference type="InterPro" id="IPR052061">
    <property type="entry name" value="PTE-AB_protein"/>
</dbReference>
<dbReference type="SUPFAM" id="SSF54637">
    <property type="entry name" value="Thioesterase/thiol ester dehydrase-isomerase"/>
    <property type="match status" value="1"/>
</dbReference>
<dbReference type="Proteomes" id="UP000813461">
    <property type="component" value="Unassembled WGS sequence"/>
</dbReference>
<dbReference type="OrthoDB" id="506431at2759"/>